<keyword evidence="4" id="KW-0238">DNA-binding</keyword>
<reference evidence="9" key="1">
    <citation type="journal article" date="2021" name="IMA Fungus">
        <title>Genomic characterization of three marine fungi, including Emericellopsis atlantica sp. nov. with signatures of a generalist lifestyle and marine biomass degradation.</title>
        <authorList>
            <person name="Hagestad O.C."/>
            <person name="Hou L."/>
            <person name="Andersen J.H."/>
            <person name="Hansen E.H."/>
            <person name="Altermark B."/>
            <person name="Li C."/>
            <person name="Kuhnert E."/>
            <person name="Cox R.J."/>
            <person name="Crous P.W."/>
            <person name="Spatafora J.W."/>
            <person name="Lail K."/>
            <person name="Amirebrahimi M."/>
            <person name="Lipzen A."/>
            <person name="Pangilinan J."/>
            <person name="Andreopoulos W."/>
            <person name="Hayes R.D."/>
            <person name="Ng V."/>
            <person name="Grigoriev I.V."/>
            <person name="Jackson S.A."/>
            <person name="Sutton T.D.S."/>
            <person name="Dobson A.D.W."/>
            <person name="Rama T."/>
        </authorList>
    </citation>
    <scope>NUCLEOTIDE SEQUENCE</scope>
    <source>
        <strain evidence="9">TRa3180A</strain>
    </source>
</reference>
<feature type="region of interest" description="Disordered" evidence="7">
    <location>
        <begin position="1"/>
        <end position="56"/>
    </location>
</feature>
<dbReference type="InterPro" id="IPR003173">
    <property type="entry name" value="PC4_C"/>
</dbReference>
<dbReference type="GO" id="GO:0005634">
    <property type="term" value="C:nucleus"/>
    <property type="evidence" value="ECO:0007669"/>
    <property type="project" value="UniProtKB-SubCell"/>
</dbReference>
<evidence type="ECO:0000256" key="4">
    <source>
        <dbReference type="ARBA" id="ARBA00023125"/>
    </source>
</evidence>
<evidence type="ECO:0000256" key="3">
    <source>
        <dbReference type="ARBA" id="ARBA00023015"/>
    </source>
</evidence>
<keyword evidence="6" id="KW-0539">Nucleus</keyword>
<dbReference type="EMBL" id="MU253906">
    <property type="protein sequence ID" value="KAG9244432.1"/>
    <property type="molecule type" value="Genomic_DNA"/>
</dbReference>
<feature type="domain" description="Transcriptional coactivator p15 (PC4) C-terminal" evidence="8">
    <location>
        <begin position="61"/>
        <end position="105"/>
    </location>
</feature>
<keyword evidence="10" id="KW-1185">Reference proteome</keyword>
<evidence type="ECO:0000256" key="2">
    <source>
        <dbReference type="ARBA" id="ARBA00009001"/>
    </source>
</evidence>
<feature type="compositionally biased region" description="Polar residues" evidence="7">
    <location>
        <begin position="42"/>
        <end position="56"/>
    </location>
</feature>
<evidence type="ECO:0000256" key="1">
    <source>
        <dbReference type="ARBA" id="ARBA00004123"/>
    </source>
</evidence>
<dbReference type="GO" id="GO:0060261">
    <property type="term" value="P:positive regulation of transcription initiation by RNA polymerase II"/>
    <property type="evidence" value="ECO:0007669"/>
    <property type="project" value="InterPro"/>
</dbReference>
<gene>
    <name evidence="9" type="ORF">BJ878DRAFT_506333</name>
</gene>
<name>A0A9P7Z314_9HELO</name>
<dbReference type="InterPro" id="IPR009044">
    <property type="entry name" value="ssDNA-bd_transcriptional_reg"/>
</dbReference>
<comment type="subcellular location">
    <subcellularLocation>
        <location evidence="1">Nucleus</location>
    </subcellularLocation>
</comment>
<feature type="region of interest" description="Disordered" evidence="7">
    <location>
        <begin position="121"/>
        <end position="159"/>
    </location>
</feature>
<dbReference type="Gene3D" id="2.30.31.10">
    <property type="entry name" value="Transcriptional Coactivator Pc4, Chain A"/>
    <property type="match status" value="1"/>
</dbReference>
<dbReference type="SUPFAM" id="SSF54447">
    <property type="entry name" value="ssDNA-binding transcriptional regulator domain"/>
    <property type="match status" value="1"/>
</dbReference>
<dbReference type="OrthoDB" id="2505440at2759"/>
<accession>A0A9P7Z314</accession>
<proteinExistence type="inferred from homology"/>
<evidence type="ECO:0000256" key="6">
    <source>
        <dbReference type="ARBA" id="ARBA00023242"/>
    </source>
</evidence>
<dbReference type="Pfam" id="PF02229">
    <property type="entry name" value="PC4"/>
    <property type="match status" value="1"/>
</dbReference>
<evidence type="ECO:0000313" key="10">
    <source>
        <dbReference type="Proteomes" id="UP000887226"/>
    </source>
</evidence>
<evidence type="ECO:0000256" key="5">
    <source>
        <dbReference type="ARBA" id="ARBA00023163"/>
    </source>
</evidence>
<dbReference type="GO" id="GO:0003713">
    <property type="term" value="F:transcription coactivator activity"/>
    <property type="evidence" value="ECO:0007669"/>
    <property type="project" value="InterPro"/>
</dbReference>
<dbReference type="GO" id="GO:0003677">
    <property type="term" value="F:DNA binding"/>
    <property type="evidence" value="ECO:0007669"/>
    <property type="project" value="UniProtKB-KW"/>
</dbReference>
<comment type="similarity">
    <text evidence="2">Belongs to the transcriptional coactivator PC4 family.</text>
</comment>
<dbReference type="Proteomes" id="UP000887226">
    <property type="component" value="Unassembled WGS sequence"/>
</dbReference>
<feature type="compositionally biased region" description="Basic and acidic residues" evidence="7">
    <location>
        <begin position="31"/>
        <end position="40"/>
    </location>
</feature>
<keyword evidence="5" id="KW-0804">Transcription</keyword>
<keyword evidence="3" id="KW-0805">Transcription regulation</keyword>
<protein>
    <submittedName>
        <fullName evidence="9">RNA polymerase II transcriptional coactivator</fullName>
    </submittedName>
</protein>
<evidence type="ECO:0000259" key="8">
    <source>
        <dbReference type="Pfam" id="PF02229"/>
    </source>
</evidence>
<sequence length="159" mass="17943">MSKFKRSRDVEDDEGGFIDDSDDAAPKSKKTKETVKKENTKAASQDSAENFWSLSTGRTPRRVNISDFKNMKMINIREYYEKDEEYLPGKKGISLTIDQYKTLLKSIPEINKSLAAQGIRVDEADDEEDSEPPKKAVAKLKKESKAKANIESTSDEEEG</sequence>
<dbReference type="AlphaFoldDB" id="A0A9P7Z314"/>
<organism evidence="9 10">
    <name type="scientific">Calycina marina</name>
    <dbReference type="NCBI Taxonomy" id="1763456"/>
    <lineage>
        <taxon>Eukaryota</taxon>
        <taxon>Fungi</taxon>
        <taxon>Dikarya</taxon>
        <taxon>Ascomycota</taxon>
        <taxon>Pezizomycotina</taxon>
        <taxon>Leotiomycetes</taxon>
        <taxon>Helotiales</taxon>
        <taxon>Pezizellaceae</taxon>
        <taxon>Calycina</taxon>
    </lineage>
</organism>
<dbReference type="InterPro" id="IPR045125">
    <property type="entry name" value="Sub1/Tcp4-like"/>
</dbReference>
<comment type="caution">
    <text evidence="9">The sequence shown here is derived from an EMBL/GenBank/DDBJ whole genome shotgun (WGS) entry which is preliminary data.</text>
</comment>
<evidence type="ECO:0000313" key="9">
    <source>
        <dbReference type="EMBL" id="KAG9244432.1"/>
    </source>
</evidence>
<dbReference type="PANTHER" id="PTHR13215">
    <property type="entry name" value="RNA POLYMERASE II TRANSCRIPTIONAL COACTIVATOR"/>
    <property type="match status" value="1"/>
</dbReference>
<evidence type="ECO:0000256" key="7">
    <source>
        <dbReference type="SAM" id="MobiDB-lite"/>
    </source>
</evidence>
<feature type="compositionally biased region" description="Acidic residues" evidence="7">
    <location>
        <begin position="10"/>
        <end position="23"/>
    </location>
</feature>